<dbReference type="PROSITE" id="PS00175">
    <property type="entry name" value="PG_MUTASE"/>
    <property type="match status" value="1"/>
</dbReference>
<dbReference type="Proteomes" id="UP000301751">
    <property type="component" value="Unassembled WGS sequence"/>
</dbReference>
<dbReference type="PANTHER" id="PTHR48100">
    <property type="entry name" value="BROAD-SPECIFICITY PHOSPHATASE YOR283W-RELATED"/>
    <property type="match status" value="1"/>
</dbReference>
<evidence type="ECO:0000256" key="4">
    <source>
        <dbReference type="PIRSR" id="PIRSR613078-2"/>
    </source>
</evidence>
<dbReference type="GO" id="GO:0016791">
    <property type="term" value="F:phosphatase activity"/>
    <property type="evidence" value="ECO:0007669"/>
    <property type="project" value="TreeGrafter"/>
</dbReference>
<comment type="caution">
    <text evidence="5">The sequence shown here is derived from an EMBL/GenBank/DDBJ whole genome shotgun (WGS) entry which is preliminary data.</text>
</comment>
<evidence type="ECO:0000313" key="5">
    <source>
        <dbReference type="EMBL" id="GCL65225.1"/>
    </source>
</evidence>
<keyword evidence="1" id="KW-0324">Glycolysis</keyword>
<dbReference type="AlphaFoldDB" id="A0A480AZR8"/>
<accession>A0A480AZR8</accession>
<feature type="binding site" evidence="4">
    <location>
        <position position="58"/>
    </location>
    <ligand>
        <name>substrate</name>
    </ligand>
</feature>
<sequence>MTELIVIRHGETDWNRQHRFQGQIDVPLNDVGLAQADRLGQRLAGEAIDVLVCSDLQRARRTAAPLHLPRGLVPVIDPLWREQSFGVLEGLDVPTIRSRHPDLWNQWVRHEADYALPQGGESNTAFQARVLQALQAVVAAHAGRRVAVVTHGGVLDMLWRTAQGLPLRGPRECEIPNTGINRLRWTGSQLQILRWAEADHLAGLPAQPSTAQVSVPDEA</sequence>
<feature type="active site" description="Tele-phosphohistidine intermediate" evidence="3">
    <location>
        <position position="9"/>
    </location>
</feature>
<evidence type="ECO:0000256" key="3">
    <source>
        <dbReference type="PIRSR" id="PIRSR613078-1"/>
    </source>
</evidence>
<evidence type="ECO:0000256" key="1">
    <source>
        <dbReference type="ARBA" id="ARBA00023152"/>
    </source>
</evidence>
<organism evidence="5 6">
    <name type="scientific">Pseudaquabacterium pictum</name>
    <dbReference type="NCBI Taxonomy" id="2315236"/>
    <lineage>
        <taxon>Bacteria</taxon>
        <taxon>Pseudomonadati</taxon>
        <taxon>Pseudomonadota</taxon>
        <taxon>Betaproteobacteria</taxon>
        <taxon>Burkholderiales</taxon>
        <taxon>Sphaerotilaceae</taxon>
        <taxon>Pseudaquabacterium</taxon>
    </lineage>
</organism>
<dbReference type="InterPro" id="IPR013078">
    <property type="entry name" value="His_Pase_superF_clade-1"/>
</dbReference>
<dbReference type="SUPFAM" id="SSF53254">
    <property type="entry name" value="Phosphoglycerate mutase-like"/>
    <property type="match status" value="1"/>
</dbReference>
<dbReference type="Pfam" id="PF00300">
    <property type="entry name" value="His_Phos_1"/>
    <property type="match status" value="1"/>
</dbReference>
<dbReference type="InterPro" id="IPR029033">
    <property type="entry name" value="His_PPase_superfam"/>
</dbReference>
<dbReference type="CDD" id="cd07067">
    <property type="entry name" value="HP_PGM_like"/>
    <property type="match status" value="1"/>
</dbReference>
<gene>
    <name evidence="5" type="ORF">AQPW35_43060</name>
</gene>
<evidence type="ECO:0000313" key="6">
    <source>
        <dbReference type="Proteomes" id="UP000301751"/>
    </source>
</evidence>
<name>A0A480AZR8_9BURK</name>
<keyword evidence="2" id="KW-0413">Isomerase</keyword>
<dbReference type="InterPro" id="IPR001345">
    <property type="entry name" value="PG/BPGM_mutase_AS"/>
</dbReference>
<dbReference type="EMBL" id="BJCL01000014">
    <property type="protein sequence ID" value="GCL65225.1"/>
    <property type="molecule type" value="Genomic_DNA"/>
</dbReference>
<dbReference type="RefSeq" id="WP_137734937.1">
    <property type="nucleotide sequence ID" value="NZ_BJCL01000014.1"/>
</dbReference>
<proteinExistence type="predicted"/>
<protein>
    <submittedName>
        <fullName evidence="5">Phosphoglycerate mutase</fullName>
    </submittedName>
</protein>
<feature type="binding site" evidence="4">
    <location>
        <begin position="8"/>
        <end position="15"/>
    </location>
    <ligand>
        <name>substrate</name>
    </ligand>
</feature>
<dbReference type="OrthoDB" id="9783269at2"/>
<keyword evidence="6" id="KW-1185">Reference proteome</keyword>
<dbReference type="InterPro" id="IPR050275">
    <property type="entry name" value="PGM_Phosphatase"/>
</dbReference>
<evidence type="ECO:0000256" key="2">
    <source>
        <dbReference type="ARBA" id="ARBA00023235"/>
    </source>
</evidence>
<feature type="active site" description="Proton donor/acceptor" evidence="3">
    <location>
        <position position="82"/>
    </location>
</feature>
<dbReference type="SMART" id="SM00855">
    <property type="entry name" value="PGAM"/>
    <property type="match status" value="1"/>
</dbReference>
<dbReference type="Gene3D" id="3.40.50.1240">
    <property type="entry name" value="Phosphoglycerate mutase-like"/>
    <property type="match status" value="1"/>
</dbReference>
<dbReference type="PANTHER" id="PTHR48100:SF1">
    <property type="entry name" value="HISTIDINE PHOSPHATASE FAMILY PROTEIN-RELATED"/>
    <property type="match status" value="1"/>
</dbReference>
<dbReference type="GO" id="GO:0005737">
    <property type="term" value="C:cytoplasm"/>
    <property type="evidence" value="ECO:0007669"/>
    <property type="project" value="TreeGrafter"/>
</dbReference>
<reference evidence="6" key="1">
    <citation type="submission" date="2019-03" db="EMBL/GenBank/DDBJ databases">
        <title>Aquabacterium pictum sp.nov., the first bacteriochlorophyll a-containing freshwater bacterium in the genus Aquabacterium of the class Betaproteobacteria.</title>
        <authorList>
            <person name="Hirose S."/>
            <person name="Tank M."/>
            <person name="Hara E."/>
            <person name="Tamaki H."/>
            <person name="Takaichi S."/>
            <person name="Haruta S."/>
            <person name="Hanada S."/>
        </authorList>
    </citation>
    <scope>NUCLEOTIDE SEQUENCE [LARGE SCALE GENOMIC DNA]</scope>
    <source>
        <strain evidence="6">W35</strain>
    </source>
</reference>